<dbReference type="EMBL" id="JAKKPZ010000322">
    <property type="protein sequence ID" value="KAI1696548.1"/>
    <property type="molecule type" value="Genomic_DNA"/>
</dbReference>
<dbReference type="Pfam" id="PF10320">
    <property type="entry name" value="7TM_GPCR_Srsx"/>
    <property type="match status" value="1"/>
</dbReference>
<evidence type="ECO:0000259" key="6">
    <source>
        <dbReference type="PROSITE" id="PS50262"/>
    </source>
</evidence>
<dbReference type="GO" id="GO:0004930">
    <property type="term" value="F:G protein-coupled receptor activity"/>
    <property type="evidence" value="ECO:0007669"/>
    <property type="project" value="InterPro"/>
</dbReference>
<feature type="transmembrane region" description="Helical" evidence="5">
    <location>
        <begin position="25"/>
        <end position="45"/>
    </location>
</feature>
<keyword evidence="8" id="KW-1185">Reference proteome</keyword>
<accession>A0AAD4MNG9</accession>
<reference evidence="7" key="1">
    <citation type="submission" date="2022-01" db="EMBL/GenBank/DDBJ databases">
        <title>Genome Sequence Resource for Two Populations of Ditylenchus destructor, the Migratory Endoparasitic Phytonematode.</title>
        <authorList>
            <person name="Zhang H."/>
            <person name="Lin R."/>
            <person name="Xie B."/>
        </authorList>
    </citation>
    <scope>NUCLEOTIDE SEQUENCE</scope>
    <source>
        <strain evidence="7">BazhouSP</strain>
    </source>
</reference>
<keyword evidence="4 5" id="KW-0472">Membrane</keyword>
<organism evidence="7 8">
    <name type="scientific">Ditylenchus destructor</name>
    <dbReference type="NCBI Taxonomy" id="166010"/>
    <lineage>
        <taxon>Eukaryota</taxon>
        <taxon>Metazoa</taxon>
        <taxon>Ecdysozoa</taxon>
        <taxon>Nematoda</taxon>
        <taxon>Chromadorea</taxon>
        <taxon>Rhabditida</taxon>
        <taxon>Tylenchina</taxon>
        <taxon>Tylenchomorpha</taxon>
        <taxon>Sphaerularioidea</taxon>
        <taxon>Anguinidae</taxon>
        <taxon>Anguininae</taxon>
        <taxon>Ditylenchus</taxon>
    </lineage>
</organism>
<dbReference type="PANTHER" id="PTHR23360">
    <property type="entry name" value="G-PROTEIN COUPLED RECEPTORS FAMILY 1 PROFILE DOMAIN-CONTAINING PROTEIN-RELATED"/>
    <property type="match status" value="1"/>
</dbReference>
<comment type="caution">
    <text evidence="7">The sequence shown here is derived from an EMBL/GenBank/DDBJ whole genome shotgun (WGS) entry which is preliminary data.</text>
</comment>
<feature type="transmembrane region" description="Helical" evidence="5">
    <location>
        <begin position="109"/>
        <end position="134"/>
    </location>
</feature>
<gene>
    <name evidence="7" type="ORF">DdX_18994</name>
</gene>
<sequence length="135" mass="14791">MTVGSAEINDNVQTQLYYKYKDYGIIPLAFPATIICVVIAGLGHLGNASIVYVTVKNKNLHGSCNILLAITSLADILHMTAPFTLGYFVFSGQNFASIYNCLKVQTVPIIGILFGMQLIMFIAIDRFLCVLLPIQ</sequence>
<protein>
    <submittedName>
        <fullName evidence="7">Serpentine type 7TM GPCR chemoreceptor srsx domain-containing protein</fullName>
    </submittedName>
</protein>
<dbReference type="InterPro" id="IPR000276">
    <property type="entry name" value="GPCR_Rhodpsn"/>
</dbReference>
<dbReference type="GO" id="GO:0016020">
    <property type="term" value="C:membrane"/>
    <property type="evidence" value="ECO:0007669"/>
    <property type="project" value="UniProtKB-SubCell"/>
</dbReference>
<dbReference type="InterPro" id="IPR047130">
    <property type="entry name" value="7TM_GPCR_Srsx_nematod"/>
</dbReference>
<dbReference type="InterPro" id="IPR019424">
    <property type="entry name" value="7TM_GPCR_Srsx"/>
</dbReference>
<evidence type="ECO:0000313" key="7">
    <source>
        <dbReference type="EMBL" id="KAI1696548.1"/>
    </source>
</evidence>
<comment type="subcellular location">
    <subcellularLocation>
        <location evidence="1">Membrane</location>
    </subcellularLocation>
</comment>
<evidence type="ECO:0000256" key="4">
    <source>
        <dbReference type="ARBA" id="ARBA00023136"/>
    </source>
</evidence>
<dbReference type="SUPFAM" id="SSF81321">
    <property type="entry name" value="Family A G protein-coupled receptor-like"/>
    <property type="match status" value="1"/>
</dbReference>
<dbReference type="PROSITE" id="PS00237">
    <property type="entry name" value="G_PROTEIN_RECEP_F1_1"/>
    <property type="match status" value="1"/>
</dbReference>
<keyword evidence="2 5" id="KW-0812">Transmembrane</keyword>
<dbReference type="Gene3D" id="1.20.1070.10">
    <property type="entry name" value="Rhodopsin 7-helix transmembrane proteins"/>
    <property type="match status" value="1"/>
</dbReference>
<feature type="domain" description="G-protein coupled receptors family 1 profile" evidence="6">
    <location>
        <begin position="46"/>
        <end position="135"/>
    </location>
</feature>
<evidence type="ECO:0000256" key="1">
    <source>
        <dbReference type="ARBA" id="ARBA00004370"/>
    </source>
</evidence>
<dbReference type="PANTHER" id="PTHR23360:SF5">
    <property type="entry name" value="G-PROTEIN COUPLED RECEPTORS FAMILY 1 PROFILE DOMAIN-CONTAINING PROTEIN"/>
    <property type="match status" value="1"/>
</dbReference>
<evidence type="ECO:0000256" key="3">
    <source>
        <dbReference type="ARBA" id="ARBA00022989"/>
    </source>
</evidence>
<dbReference type="CDD" id="cd00637">
    <property type="entry name" value="7tm_classA_rhodopsin-like"/>
    <property type="match status" value="1"/>
</dbReference>
<evidence type="ECO:0000256" key="2">
    <source>
        <dbReference type="ARBA" id="ARBA00022692"/>
    </source>
</evidence>
<dbReference type="Proteomes" id="UP001201812">
    <property type="component" value="Unassembled WGS sequence"/>
</dbReference>
<name>A0AAD4MNG9_9BILA</name>
<keyword evidence="3 5" id="KW-1133">Transmembrane helix</keyword>
<dbReference type="InterPro" id="IPR017452">
    <property type="entry name" value="GPCR_Rhodpsn_7TM"/>
</dbReference>
<evidence type="ECO:0000256" key="5">
    <source>
        <dbReference type="SAM" id="Phobius"/>
    </source>
</evidence>
<dbReference type="PROSITE" id="PS50262">
    <property type="entry name" value="G_PROTEIN_RECEP_F1_2"/>
    <property type="match status" value="1"/>
</dbReference>
<dbReference type="AlphaFoldDB" id="A0AAD4MNG9"/>
<feature type="transmembrane region" description="Helical" evidence="5">
    <location>
        <begin position="66"/>
        <end position="89"/>
    </location>
</feature>
<proteinExistence type="predicted"/>
<evidence type="ECO:0000313" key="8">
    <source>
        <dbReference type="Proteomes" id="UP001201812"/>
    </source>
</evidence>